<feature type="region of interest" description="Disordered" evidence="1">
    <location>
        <begin position="76"/>
        <end position="104"/>
    </location>
</feature>
<proteinExistence type="predicted"/>
<accession>A0AAP0EJ86</accession>
<evidence type="ECO:0000313" key="2">
    <source>
        <dbReference type="EMBL" id="KAK9094264.1"/>
    </source>
</evidence>
<dbReference type="Proteomes" id="UP001419268">
    <property type="component" value="Unassembled WGS sequence"/>
</dbReference>
<name>A0AAP0EJ86_9MAGN</name>
<evidence type="ECO:0000256" key="1">
    <source>
        <dbReference type="SAM" id="MobiDB-lite"/>
    </source>
</evidence>
<feature type="compositionally biased region" description="Basic residues" evidence="1">
    <location>
        <begin position="76"/>
        <end position="86"/>
    </location>
</feature>
<dbReference type="AlphaFoldDB" id="A0AAP0EJ86"/>
<sequence length="165" mass="18414">MEQKGRLEILCGVDGYVLDSQDYMETYSLEVQDELKILKEGMPILLPKATDPKGGVDAIEKDDSRWWRVASHRRRCRRGATGHRRRQPLEGPPLGGRSPPKTREMGMAPWPPVQRRHWQGRPDAASCKPNTSRGWLVQVSQAVAWAPIQVLGLGDPTLVGVSGQV</sequence>
<protein>
    <submittedName>
        <fullName evidence="2">Uncharacterized protein</fullName>
    </submittedName>
</protein>
<gene>
    <name evidence="2" type="ORF">Scep_025733</name>
</gene>
<reference evidence="2 3" key="1">
    <citation type="submission" date="2024-01" db="EMBL/GenBank/DDBJ databases">
        <title>Genome assemblies of Stephania.</title>
        <authorList>
            <person name="Yang L."/>
        </authorList>
    </citation>
    <scope>NUCLEOTIDE SEQUENCE [LARGE SCALE GENOMIC DNA]</scope>
    <source>
        <strain evidence="2">JXDWG</strain>
        <tissue evidence="2">Leaf</tissue>
    </source>
</reference>
<dbReference type="EMBL" id="JBBNAG010000011">
    <property type="protein sequence ID" value="KAK9094264.1"/>
    <property type="molecule type" value="Genomic_DNA"/>
</dbReference>
<comment type="caution">
    <text evidence="2">The sequence shown here is derived from an EMBL/GenBank/DDBJ whole genome shotgun (WGS) entry which is preliminary data.</text>
</comment>
<evidence type="ECO:0000313" key="3">
    <source>
        <dbReference type="Proteomes" id="UP001419268"/>
    </source>
</evidence>
<keyword evidence="3" id="KW-1185">Reference proteome</keyword>
<organism evidence="2 3">
    <name type="scientific">Stephania cephalantha</name>
    <dbReference type="NCBI Taxonomy" id="152367"/>
    <lineage>
        <taxon>Eukaryota</taxon>
        <taxon>Viridiplantae</taxon>
        <taxon>Streptophyta</taxon>
        <taxon>Embryophyta</taxon>
        <taxon>Tracheophyta</taxon>
        <taxon>Spermatophyta</taxon>
        <taxon>Magnoliopsida</taxon>
        <taxon>Ranunculales</taxon>
        <taxon>Menispermaceae</taxon>
        <taxon>Menispermoideae</taxon>
        <taxon>Cissampelideae</taxon>
        <taxon>Stephania</taxon>
    </lineage>
</organism>